<evidence type="ECO:0000313" key="3">
    <source>
        <dbReference type="EMBL" id="SVB42549.1"/>
    </source>
</evidence>
<dbReference type="AlphaFoldDB" id="A0A382DWN4"/>
<organism evidence="3">
    <name type="scientific">marine metagenome</name>
    <dbReference type="NCBI Taxonomy" id="408172"/>
    <lineage>
        <taxon>unclassified sequences</taxon>
        <taxon>metagenomes</taxon>
        <taxon>ecological metagenomes</taxon>
    </lineage>
</organism>
<evidence type="ECO:0000256" key="1">
    <source>
        <dbReference type="SAM" id="MobiDB-lite"/>
    </source>
</evidence>
<keyword evidence="2" id="KW-1133">Transmembrane helix</keyword>
<gene>
    <name evidence="3" type="ORF">METZ01_LOCUS195403</name>
</gene>
<protein>
    <recommendedName>
        <fullName evidence="4">TonB C-terminal domain-containing protein</fullName>
    </recommendedName>
</protein>
<accession>A0A382DWN4</accession>
<dbReference type="EMBL" id="UINC01041373">
    <property type="protein sequence ID" value="SVB42549.1"/>
    <property type="molecule type" value="Genomic_DNA"/>
</dbReference>
<evidence type="ECO:0008006" key="4">
    <source>
        <dbReference type="Google" id="ProtNLM"/>
    </source>
</evidence>
<dbReference type="SUPFAM" id="SSF74653">
    <property type="entry name" value="TolA/TonB C-terminal domain"/>
    <property type="match status" value="1"/>
</dbReference>
<evidence type="ECO:0000256" key="2">
    <source>
        <dbReference type="SAM" id="Phobius"/>
    </source>
</evidence>
<name>A0A382DWN4_9ZZZZ</name>
<keyword evidence="2" id="KW-0812">Transmembrane</keyword>
<dbReference type="Gene3D" id="3.30.1150.10">
    <property type="match status" value="1"/>
</dbReference>
<feature type="region of interest" description="Disordered" evidence="1">
    <location>
        <begin position="89"/>
        <end position="126"/>
    </location>
</feature>
<keyword evidence="2" id="KW-0472">Membrane</keyword>
<feature type="compositionally biased region" description="Basic and acidic residues" evidence="1">
    <location>
        <begin position="96"/>
        <end position="106"/>
    </location>
</feature>
<sequence>MATEFSPISRIVDRTGDFQKRTSSYIWIAFAVTLLMHLAGFGWVLYSGYLQMPEPREKVTIIPYEKFPEREELALDIMNEPKELVDVPDRLAAPEPPKEDTPRIADKNALSRSPVESENLPEDDPFSKGLQREITVMDDPAAVAQHSDPSGGARVLTPRLGGVRDFKQADEIPLWNPDMLLKEEYRDGKGREDRDRELDLAEAPDLVDRDLVVVPLDDLDMRPDRHKATYERHKSFDFTIGPGRLNPSYDNKFSLARDFGDFSFSTVAWDYAPYLYELRERIRRHWYPPPAFRMGLLSGRVKVNFKIFPDGHLEDFQFLSRREQYDEGYQSLKKSSQNAILASLPFFPLPYDFPDPFLEITGTFYYQIIGQDQ</sequence>
<feature type="transmembrane region" description="Helical" evidence="2">
    <location>
        <begin position="25"/>
        <end position="46"/>
    </location>
</feature>
<proteinExistence type="predicted"/>
<reference evidence="3" key="1">
    <citation type="submission" date="2018-05" db="EMBL/GenBank/DDBJ databases">
        <authorList>
            <person name="Lanie J.A."/>
            <person name="Ng W.-L."/>
            <person name="Kazmierczak K.M."/>
            <person name="Andrzejewski T.M."/>
            <person name="Davidsen T.M."/>
            <person name="Wayne K.J."/>
            <person name="Tettelin H."/>
            <person name="Glass J.I."/>
            <person name="Rusch D."/>
            <person name="Podicherti R."/>
            <person name="Tsui H.-C.T."/>
            <person name="Winkler M.E."/>
        </authorList>
    </citation>
    <scope>NUCLEOTIDE SEQUENCE</scope>
</reference>